<dbReference type="InterPro" id="IPR052775">
    <property type="entry name" value="IUN_hydrolase"/>
</dbReference>
<dbReference type="InterPro" id="IPR001910">
    <property type="entry name" value="Inosine/uridine_hydrolase_dom"/>
</dbReference>
<protein>
    <recommendedName>
        <fullName evidence="2">Inosine/uridine-preferring nucleoside hydrolase domain-containing protein</fullName>
    </recommendedName>
</protein>
<sequence>MSEGKDARGLLVIDTDCGSDDAMAIMAALGQWGRQSHRLVAITCCFGNTTVENVCQNVLRVLHACGETENSISNQRELSPFDSLTYFQSMIRFVLRAIVKKLYMRFGLLTCDQLGPKFDGDIQFR</sequence>
<dbReference type="SUPFAM" id="SSF53590">
    <property type="entry name" value="Nucleoside hydrolase"/>
    <property type="match status" value="1"/>
</dbReference>
<dbReference type="InterPro" id="IPR036452">
    <property type="entry name" value="Ribo_hydro-like"/>
</dbReference>
<dbReference type="EMBL" id="BGPR01046901">
    <property type="protein sequence ID" value="GBO23868.1"/>
    <property type="molecule type" value="Genomic_DNA"/>
</dbReference>
<dbReference type="Pfam" id="PF01156">
    <property type="entry name" value="IU_nuc_hydro"/>
    <property type="match status" value="1"/>
</dbReference>
<evidence type="ECO:0000313" key="3">
    <source>
        <dbReference type="EMBL" id="GBO23868.1"/>
    </source>
</evidence>
<feature type="domain" description="Inosine/uridine-preferring nucleoside hydrolase" evidence="2">
    <location>
        <begin position="11"/>
        <end position="68"/>
    </location>
</feature>
<proteinExistence type="inferred from homology"/>
<accession>A0A4Y2VHA7</accession>
<evidence type="ECO:0000259" key="2">
    <source>
        <dbReference type="Pfam" id="PF01156"/>
    </source>
</evidence>
<dbReference type="Gene3D" id="3.90.245.10">
    <property type="entry name" value="Ribonucleoside hydrolase-like"/>
    <property type="match status" value="1"/>
</dbReference>
<reference evidence="3 4" key="1">
    <citation type="journal article" date="2019" name="Sci. Rep.">
        <title>Orb-weaving spider Araneus ventricosus genome elucidates the spidroin gene catalogue.</title>
        <authorList>
            <person name="Kono N."/>
            <person name="Nakamura H."/>
            <person name="Ohtoshi R."/>
            <person name="Moran D.A.P."/>
            <person name="Shinohara A."/>
            <person name="Yoshida Y."/>
            <person name="Fujiwara M."/>
            <person name="Mori M."/>
            <person name="Tomita M."/>
            <person name="Arakawa K."/>
        </authorList>
    </citation>
    <scope>NUCLEOTIDE SEQUENCE [LARGE SCALE GENOMIC DNA]</scope>
</reference>
<comment type="similarity">
    <text evidence="1">Belongs to the IUNH family.</text>
</comment>
<dbReference type="OrthoDB" id="432381at2759"/>
<gene>
    <name evidence="3" type="ORF">AVEN_78621_1</name>
</gene>
<keyword evidence="4" id="KW-1185">Reference proteome</keyword>
<dbReference type="PANTHER" id="PTHR46190:SF1">
    <property type="entry name" value="SI:CH211-201H21.5"/>
    <property type="match status" value="1"/>
</dbReference>
<evidence type="ECO:0000256" key="1">
    <source>
        <dbReference type="ARBA" id="ARBA00009176"/>
    </source>
</evidence>
<comment type="caution">
    <text evidence="3">The sequence shown here is derived from an EMBL/GenBank/DDBJ whole genome shotgun (WGS) entry which is preliminary data.</text>
</comment>
<name>A0A4Y2VHA7_ARAVE</name>
<dbReference type="Proteomes" id="UP000499080">
    <property type="component" value="Unassembled WGS sequence"/>
</dbReference>
<dbReference type="AlphaFoldDB" id="A0A4Y2VHA7"/>
<evidence type="ECO:0000313" key="4">
    <source>
        <dbReference type="Proteomes" id="UP000499080"/>
    </source>
</evidence>
<dbReference type="GO" id="GO:0016799">
    <property type="term" value="F:hydrolase activity, hydrolyzing N-glycosyl compounds"/>
    <property type="evidence" value="ECO:0007669"/>
    <property type="project" value="InterPro"/>
</dbReference>
<organism evidence="3 4">
    <name type="scientific">Araneus ventricosus</name>
    <name type="common">Orbweaver spider</name>
    <name type="synonym">Epeira ventricosa</name>
    <dbReference type="NCBI Taxonomy" id="182803"/>
    <lineage>
        <taxon>Eukaryota</taxon>
        <taxon>Metazoa</taxon>
        <taxon>Ecdysozoa</taxon>
        <taxon>Arthropoda</taxon>
        <taxon>Chelicerata</taxon>
        <taxon>Arachnida</taxon>
        <taxon>Araneae</taxon>
        <taxon>Araneomorphae</taxon>
        <taxon>Entelegynae</taxon>
        <taxon>Araneoidea</taxon>
        <taxon>Araneidae</taxon>
        <taxon>Araneus</taxon>
    </lineage>
</organism>
<dbReference type="PANTHER" id="PTHR46190">
    <property type="entry name" value="SI:CH211-201H21.5-RELATED"/>
    <property type="match status" value="1"/>
</dbReference>